<evidence type="ECO:0000259" key="10">
    <source>
        <dbReference type="Pfam" id="PF02771"/>
    </source>
</evidence>
<dbReference type="Pfam" id="PF02771">
    <property type="entry name" value="Acyl-CoA_dh_N"/>
    <property type="match status" value="1"/>
</dbReference>
<dbReference type="Pfam" id="PF02770">
    <property type="entry name" value="Acyl-CoA_dh_M"/>
    <property type="match status" value="1"/>
</dbReference>
<evidence type="ECO:0000256" key="7">
    <source>
        <dbReference type="RuleBase" id="RU362125"/>
    </source>
</evidence>
<evidence type="ECO:0000313" key="12">
    <source>
        <dbReference type="Proteomes" id="UP001500957"/>
    </source>
</evidence>
<dbReference type="Gene3D" id="2.40.110.10">
    <property type="entry name" value="Butyryl-CoA Dehydrogenase, subunit A, domain 2"/>
    <property type="match status" value="1"/>
</dbReference>
<feature type="domain" description="Acyl-CoA dehydrogenase/oxidase C-terminal" evidence="8">
    <location>
        <begin position="239"/>
        <end position="389"/>
    </location>
</feature>
<dbReference type="RefSeq" id="WP_344602474.1">
    <property type="nucleotide sequence ID" value="NZ_BAAAHE010000008.1"/>
</dbReference>
<evidence type="ECO:0000256" key="6">
    <source>
        <dbReference type="ARBA" id="ARBA00023002"/>
    </source>
</evidence>
<accession>A0ABP3RN53</accession>
<sequence>MALDFTLPERVTEWRDRIRDFVEEVVVPREQEAFAKGADDDLRRELQAAAKEAVVFAPQAAADLGGGGFSLAESAILLEEAGTSLLGPLALNCHAPDEGNIHMLNVIATPAQREKYLRPLAQGDVRSCFSMTEPPPGAGSDPSAMRTTVKKVSGGWVINGEKHLITGAEGAAFSIVMAKGGGGEDGTRGATMLLVDTDNPGWQIKGHPTTLDSTMPGGHCRVGLNEVFVTDEAVLGEPGRGFAYAQVRLAPARLTHCMRWLGAARRAHMIALHRAVHREMWGNSLADLGMAQQMIAENEIDLTAARALLLQTCLEVENSEAAAATEASSKAKVFISEATSRVVDRSVQLAGGMGTTDDLVIGRIYAEIRAFRIYDGATEVHKMSISKRAVSRVRDQLGG</sequence>
<dbReference type="SUPFAM" id="SSF56645">
    <property type="entry name" value="Acyl-CoA dehydrogenase NM domain-like"/>
    <property type="match status" value="1"/>
</dbReference>
<dbReference type="SUPFAM" id="SSF47203">
    <property type="entry name" value="Acyl-CoA dehydrogenase C-terminal domain-like"/>
    <property type="match status" value="1"/>
</dbReference>
<protein>
    <submittedName>
        <fullName evidence="11">Acyl-CoA dehydrogenase family protein</fullName>
    </submittedName>
</protein>
<comment type="cofactor">
    <cofactor evidence="1 7">
        <name>FAD</name>
        <dbReference type="ChEBI" id="CHEBI:57692"/>
    </cofactor>
</comment>
<dbReference type="PANTHER" id="PTHR48083">
    <property type="entry name" value="MEDIUM-CHAIN SPECIFIC ACYL-COA DEHYDROGENASE, MITOCHONDRIAL-RELATED"/>
    <property type="match status" value="1"/>
</dbReference>
<feature type="domain" description="Acyl-CoA oxidase/dehydrogenase middle" evidence="9">
    <location>
        <begin position="128"/>
        <end position="209"/>
    </location>
</feature>
<proteinExistence type="inferred from homology"/>
<dbReference type="InterPro" id="IPR013786">
    <property type="entry name" value="AcylCoA_DH/ox_N"/>
</dbReference>
<evidence type="ECO:0000256" key="1">
    <source>
        <dbReference type="ARBA" id="ARBA00001974"/>
    </source>
</evidence>
<dbReference type="InterPro" id="IPR037069">
    <property type="entry name" value="AcylCoA_DH/ox_N_sf"/>
</dbReference>
<dbReference type="Gene3D" id="1.20.140.10">
    <property type="entry name" value="Butyryl-CoA Dehydrogenase, subunit A, domain 3"/>
    <property type="match status" value="1"/>
</dbReference>
<evidence type="ECO:0000256" key="4">
    <source>
        <dbReference type="ARBA" id="ARBA00022630"/>
    </source>
</evidence>
<comment type="similarity">
    <text evidence="2 7">Belongs to the acyl-CoA dehydrogenase family.</text>
</comment>
<dbReference type="InterPro" id="IPR046373">
    <property type="entry name" value="Acyl-CoA_Oxase/DH_mid-dom_sf"/>
</dbReference>
<organism evidence="11 12">
    <name type="scientific">Sporichthya brevicatena</name>
    <dbReference type="NCBI Taxonomy" id="171442"/>
    <lineage>
        <taxon>Bacteria</taxon>
        <taxon>Bacillati</taxon>
        <taxon>Actinomycetota</taxon>
        <taxon>Actinomycetes</taxon>
        <taxon>Sporichthyales</taxon>
        <taxon>Sporichthyaceae</taxon>
        <taxon>Sporichthya</taxon>
    </lineage>
</organism>
<dbReference type="Pfam" id="PF00441">
    <property type="entry name" value="Acyl-CoA_dh_1"/>
    <property type="match status" value="1"/>
</dbReference>
<evidence type="ECO:0000256" key="3">
    <source>
        <dbReference type="ARBA" id="ARBA00011738"/>
    </source>
</evidence>
<keyword evidence="4 7" id="KW-0285">Flavoprotein</keyword>
<reference evidence="12" key="1">
    <citation type="journal article" date="2019" name="Int. J. Syst. Evol. Microbiol.">
        <title>The Global Catalogue of Microorganisms (GCM) 10K type strain sequencing project: providing services to taxonomists for standard genome sequencing and annotation.</title>
        <authorList>
            <consortium name="The Broad Institute Genomics Platform"/>
            <consortium name="The Broad Institute Genome Sequencing Center for Infectious Disease"/>
            <person name="Wu L."/>
            <person name="Ma J."/>
        </authorList>
    </citation>
    <scope>NUCLEOTIDE SEQUENCE [LARGE SCALE GENOMIC DNA]</scope>
    <source>
        <strain evidence="12">JCM 10671</strain>
    </source>
</reference>
<keyword evidence="5 7" id="KW-0274">FAD</keyword>
<name>A0ABP3RN53_9ACTN</name>
<dbReference type="EMBL" id="BAAAHE010000008">
    <property type="protein sequence ID" value="GAA0610809.1"/>
    <property type="molecule type" value="Genomic_DNA"/>
</dbReference>
<feature type="domain" description="Acyl-CoA dehydrogenase/oxidase N-terminal" evidence="10">
    <location>
        <begin position="12"/>
        <end position="124"/>
    </location>
</feature>
<evidence type="ECO:0000256" key="5">
    <source>
        <dbReference type="ARBA" id="ARBA00022827"/>
    </source>
</evidence>
<dbReference type="InterPro" id="IPR009075">
    <property type="entry name" value="AcylCo_DH/oxidase_C"/>
</dbReference>
<dbReference type="PANTHER" id="PTHR48083:SF13">
    <property type="entry name" value="ACYL-COA DEHYDROGENASE FAMILY MEMBER 11"/>
    <property type="match status" value="1"/>
</dbReference>
<keyword evidence="6 7" id="KW-0560">Oxidoreductase</keyword>
<dbReference type="InterPro" id="IPR036250">
    <property type="entry name" value="AcylCo_DH-like_C"/>
</dbReference>
<gene>
    <name evidence="11" type="ORF">GCM10009547_11060</name>
</gene>
<dbReference type="InterPro" id="IPR050741">
    <property type="entry name" value="Acyl-CoA_dehydrogenase"/>
</dbReference>
<evidence type="ECO:0000313" key="11">
    <source>
        <dbReference type="EMBL" id="GAA0610809.1"/>
    </source>
</evidence>
<dbReference type="Gene3D" id="1.10.540.10">
    <property type="entry name" value="Acyl-CoA dehydrogenase/oxidase, N-terminal domain"/>
    <property type="match status" value="1"/>
</dbReference>
<dbReference type="InterPro" id="IPR009100">
    <property type="entry name" value="AcylCoA_DH/oxidase_NM_dom_sf"/>
</dbReference>
<keyword evidence="12" id="KW-1185">Reference proteome</keyword>
<comment type="subunit">
    <text evidence="3">Homodimer.</text>
</comment>
<evidence type="ECO:0000259" key="8">
    <source>
        <dbReference type="Pfam" id="PF00441"/>
    </source>
</evidence>
<dbReference type="InterPro" id="IPR006091">
    <property type="entry name" value="Acyl-CoA_Oxase/DH_mid-dom"/>
</dbReference>
<comment type="caution">
    <text evidence="11">The sequence shown here is derived from an EMBL/GenBank/DDBJ whole genome shotgun (WGS) entry which is preliminary data.</text>
</comment>
<evidence type="ECO:0000256" key="2">
    <source>
        <dbReference type="ARBA" id="ARBA00009347"/>
    </source>
</evidence>
<dbReference type="Proteomes" id="UP001500957">
    <property type="component" value="Unassembled WGS sequence"/>
</dbReference>
<evidence type="ECO:0000259" key="9">
    <source>
        <dbReference type="Pfam" id="PF02770"/>
    </source>
</evidence>